<reference evidence="1 2" key="1">
    <citation type="submission" date="2017-04" db="EMBL/GenBank/DDBJ databases">
        <authorList>
            <person name="Afonso C.L."/>
            <person name="Miller P.J."/>
            <person name="Scott M.A."/>
            <person name="Spackman E."/>
            <person name="Goraichik I."/>
            <person name="Dimitrov K.M."/>
            <person name="Suarez D.L."/>
            <person name="Swayne D.E."/>
        </authorList>
    </citation>
    <scope>NUCLEOTIDE SEQUENCE [LARGE SCALE GENOMIC DNA]</scope>
    <source>
        <strain evidence="1 2">B5P</strain>
    </source>
</reference>
<dbReference type="EMBL" id="FXBL01000004">
    <property type="protein sequence ID" value="SMH49376.1"/>
    <property type="molecule type" value="Genomic_DNA"/>
</dbReference>
<organism evidence="1 2">
    <name type="scientific">Mesorhizobium australicum</name>
    <dbReference type="NCBI Taxonomy" id="536018"/>
    <lineage>
        <taxon>Bacteria</taxon>
        <taxon>Pseudomonadati</taxon>
        <taxon>Pseudomonadota</taxon>
        <taxon>Alphaproteobacteria</taxon>
        <taxon>Hyphomicrobiales</taxon>
        <taxon>Phyllobacteriaceae</taxon>
        <taxon>Mesorhizobium</taxon>
    </lineage>
</organism>
<evidence type="ECO:0008006" key="3">
    <source>
        <dbReference type="Google" id="ProtNLM"/>
    </source>
</evidence>
<keyword evidence="2" id="KW-1185">Reference proteome</keyword>
<evidence type="ECO:0000313" key="1">
    <source>
        <dbReference type="EMBL" id="SMH49376.1"/>
    </source>
</evidence>
<sequence length="150" mass="16742">MAGFTTRDFASLLDEVLASDATEEPKAAMRPTIPFEILGRREADRAATVSDPEAAAEYLFAAADNFSIEPELPQILASPSIDPFDIAQELRLTGRETPDALDRIRREFAFANHPDRVSEDLRDRAIVRMQIANRMIDDAKERRAKIAAAR</sequence>
<dbReference type="RefSeq" id="WP_139832330.1">
    <property type="nucleotide sequence ID" value="NZ_FXBL01000004.1"/>
</dbReference>
<dbReference type="OrthoDB" id="7932606at2"/>
<name>A0A1X7PF44_9HYPH</name>
<proteinExistence type="predicted"/>
<accession>A0A1X7PF44</accession>
<gene>
    <name evidence="1" type="ORF">SAMN02982922_3910</name>
</gene>
<evidence type="ECO:0000313" key="2">
    <source>
        <dbReference type="Proteomes" id="UP000193083"/>
    </source>
</evidence>
<dbReference type="AlphaFoldDB" id="A0A1X7PF44"/>
<protein>
    <recommendedName>
        <fullName evidence="3">J domain-containing protein</fullName>
    </recommendedName>
</protein>
<dbReference type="Proteomes" id="UP000193083">
    <property type="component" value="Unassembled WGS sequence"/>
</dbReference>